<protein>
    <submittedName>
        <fullName evidence="1">Uncharacterized protein</fullName>
    </submittedName>
</protein>
<evidence type="ECO:0000313" key="1">
    <source>
        <dbReference type="EMBL" id="KAJ7222147.1"/>
    </source>
</evidence>
<comment type="caution">
    <text evidence="1">The sequence shown here is derived from an EMBL/GenBank/DDBJ whole genome shotgun (WGS) entry which is preliminary data.</text>
</comment>
<dbReference type="EMBL" id="JARJCW010000007">
    <property type="protein sequence ID" value="KAJ7222147.1"/>
    <property type="molecule type" value="Genomic_DNA"/>
</dbReference>
<organism evidence="1 2">
    <name type="scientific">Mycena pura</name>
    <dbReference type="NCBI Taxonomy" id="153505"/>
    <lineage>
        <taxon>Eukaryota</taxon>
        <taxon>Fungi</taxon>
        <taxon>Dikarya</taxon>
        <taxon>Basidiomycota</taxon>
        <taxon>Agaricomycotina</taxon>
        <taxon>Agaricomycetes</taxon>
        <taxon>Agaricomycetidae</taxon>
        <taxon>Agaricales</taxon>
        <taxon>Marasmiineae</taxon>
        <taxon>Mycenaceae</taxon>
        <taxon>Mycena</taxon>
    </lineage>
</organism>
<name>A0AAD6VT90_9AGAR</name>
<keyword evidence="2" id="KW-1185">Reference proteome</keyword>
<accession>A0AAD6VT90</accession>
<dbReference type="Proteomes" id="UP001219525">
    <property type="component" value="Unassembled WGS sequence"/>
</dbReference>
<sequence length="315" mass="35842">MPMASVELEVGGLTRTDRRRDIADGSHPYMVCAIIFSESCAENKRYVFEISCKRRYVFAGVREAGTGRRHGNKRVSPSMPRQGLGSIQNDLLEQAALSYVIANVLDDLSLAPDDDHDEVEEDEETRALAQLLSDGRQQAADALRLYGQAFMTEAASLLGDGRRGPYFRVLTTDDWFVRALSQPDRQFRFIFRVSRPTFDKFCEILGRNTLFVSRGRKPQRHISWQLGTFLIRYGQLGSSVQDTALKLGIGYGTVILYCKRVIRAIRNDRDMPEEEVDEFEAADVPQHETATWLKREGLRKRKEALDLAYPAHLYV</sequence>
<evidence type="ECO:0000313" key="2">
    <source>
        <dbReference type="Proteomes" id="UP001219525"/>
    </source>
</evidence>
<dbReference type="AlphaFoldDB" id="A0AAD6VT90"/>
<reference evidence="1" key="1">
    <citation type="submission" date="2023-03" db="EMBL/GenBank/DDBJ databases">
        <title>Massive genome expansion in bonnet fungi (Mycena s.s.) driven by repeated elements and novel gene families across ecological guilds.</title>
        <authorList>
            <consortium name="Lawrence Berkeley National Laboratory"/>
            <person name="Harder C.B."/>
            <person name="Miyauchi S."/>
            <person name="Viragh M."/>
            <person name="Kuo A."/>
            <person name="Thoen E."/>
            <person name="Andreopoulos B."/>
            <person name="Lu D."/>
            <person name="Skrede I."/>
            <person name="Drula E."/>
            <person name="Henrissat B."/>
            <person name="Morin E."/>
            <person name="Kohler A."/>
            <person name="Barry K."/>
            <person name="LaButti K."/>
            <person name="Morin E."/>
            <person name="Salamov A."/>
            <person name="Lipzen A."/>
            <person name="Mereny Z."/>
            <person name="Hegedus B."/>
            <person name="Baldrian P."/>
            <person name="Stursova M."/>
            <person name="Weitz H."/>
            <person name="Taylor A."/>
            <person name="Grigoriev I.V."/>
            <person name="Nagy L.G."/>
            <person name="Martin F."/>
            <person name="Kauserud H."/>
        </authorList>
    </citation>
    <scope>NUCLEOTIDE SEQUENCE</scope>
    <source>
        <strain evidence="1">9144</strain>
    </source>
</reference>
<proteinExistence type="predicted"/>
<gene>
    <name evidence="1" type="ORF">GGX14DRAFT_387979</name>
</gene>